<dbReference type="GeneID" id="105272798"/>
<dbReference type="Proteomes" id="UP000694866">
    <property type="component" value="Unplaced"/>
</dbReference>
<organism evidence="2 3">
    <name type="scientific">Fopius arisanus</name>
    <dbReference type="NCBI Taxonomy" id="64838"/>
    <lineage>
        <taxon>Eukaryota</taxon>
        <taxon>Metazoa</taxon>
        <taxon>Ecdysozoa</taxon>
        <taxon>Arthropoda</taxon>
        <taxon>Hexapoda</taxon>
        <taxon>Insecta</taxon>
        <taxon>Pterygota</taxon>
        <taxon>Neoptera</taxon>
        <taxon>Endopterygota</taxon>
        <taxon>Hymenoptera</taxon>
        <taxon>Apocrita</taxon>
        <taxon>Ichneumonoidea</taxon>
        <taxon>Braconidae</taxon>
        <taxon>Opiinae</taxon>
        <taxon>Fopius</taxon>
    </lineage>
</organism>
<feature type="compositionally biased region" description="Basic and acidic residues" evidence="1">
    <location>
        <begin position="55"/>
        <end position="88"/>
    </location>
</feature>
<sequence length="177" mass="19079">MDGGVASRGEKGRRGDNLSGGGTDAKNDGGGSKGGEAKAVETPREKRRGRKKAATGKEDSTERETRRPAMRRKREEATRAGSNNKEDTGITELETANWKERGGGSKESGSGIRVEVVTSEESQSEEESLAQAGQRWATEAELNVTEEWGSAGMSKQTDLPQVEEDDVHRLSQTQNDS</sequence>
<feature type="compositionally biased region" description="Low complexity" evidence="1">
    <location>
        <begin position="107"/>
        <end position="121"/>
    </location>
</feature>
<keyword evidence="2" id="KW-1185">Reference proteome</keyword>
<dbReference type="AlphaFoldDB" id="A0A9R1TQ55"/>
<feature type="compositionally biased region" description="Basic residues" evidence="1">
    <location>
        <begin position="45"/>
        <end position="54"/>
    </location>
</feature>
<reference evidence="3" key="1">
    <citation type="submission" date="2025-08" db="UniProtKB">
        <authorList>
            <consortium name="RefSeq"/>
        </authorList>
    </citation>
    <scope>IDENTIFICATION</scope>
    <source>
        <strain evidence="3">USDA-PBARC FA_bdor</strain>
        <tissue evidence="3">Whole organism</tissue>
    </source>
</reference>
<evidence type="ECO:0000256" key="1">
    <source>
        <dbReference type="SAM" id="MobiDB-lite"/>
    </source>
</evidence>
<dbReference type="KEGG" id="fas:105272798"/>
<evidence type="ECO:0000313" key="2">
    <source>
        <dbReference type="Proteomes" id="UP000694866"/>
    </source>
</evidence>
<evidence type="ECO:0000313" key="3">
    <source>
        <dbReference type="RefSeq" id="XP_011313327.1"/>
    </source>
</evidence>
<feature type="region of interest" description="Disordered" evidence="1">
    <location>
        <begin position="1"/>
        <end position="177"/>
    </location>
</feature>
<protein>
    <submittedName>
        <fullName evidence="3">Cylicin-2-like</fullName>
    </submittedName>
</protein>
<dbReference type="RefSeq" id="XP_011313327.1">
    <property type="nucleotide sequence ID" value="XM_011315025.1"/>
</dbReference>
<proteinExistence type="predicted"/>
<feature type="compositionally biased region" description="Basic and acidic residues" evidence="1">
    <location>
        <begin position="35"/>
        <end position="44"/>
    </location>
</feature>
<gene>
    <name evidence="3" type="primary">LOC105272798</name>
</gene>
<feature type="compositionally biased region" description="Gly residues" evidence="1">
    <location>
        <begin position="18"/>
        <end position="34"/>
    </location>
</feature>
<name>A0A9R1TQ55_9HYME</name>
<accession>A0A9R1TQ55</accession>